<keyword evidence="1" id="KW-0677">Repeat</keyword>
<feature type="repeat" description="TPR" evidence="3">
    <location>
        <begin position="269"/>
        <end position="302"/>
    </location>
</feature>
<name>A0A517YGZ7_9BACT</name>
<dbReference type="PANTHER" id="PTHR44858:SF1">
    <property type="entry name" value="UDP-N-ACETYLGLUCOSAMINE--PEPTIDE N-ACETYLGLUCOSAMINYLTRANSFERASE SPINDLY-RELATED"/>
    <property type="match status" value="1"/>
</dbReference>
<dbReference type="SUPFAM" id="SSF48452">
    <property type="entry name" value="TPR-like"/>
    <property type="match status" value="1"/>
</dbReference>
<evidence type="ECO:0000256" key="1">
    <source>
        <dbReference type="ARBA" id="ARBA00022737"/>
    </source>
</evidence>
<dbReference type="EMBL" id="CP036274">
    <property type="protein sequence ID" value="QDU29489.1"/>
    <property type="molecule type" value="Genomic_DNA"/>
</dbReference>
<feature type="repeat" description="TPR" evidence="3">
    <location>
        <begin position="201"/>
        <end position="234"/>
    </location>
</feature>
<reference evidence="4 5" key="1">
    <citation type="submission" date="2019-02" db="EMBL/GenBank/DDBJ databases">
        <title>Deep-cultivation of Planctomycetes and their phenomic and genomic characterization uncovers novel biology.</title>
        <authorList>
            <person name="Wiegand S."/>
            <person name="Jogler M."/>
            <person name="Boedeker C."/>
            <person name="Pinto D."/>
            <person name="Vollmers J."/>
            <person name="Rivas-Marin E."/>
            <person name="Kohn T."/>
            <person name="Peeters S.H."/>
            <person name="Heuer A."/>
            <person name="Rast P."/>
            <person name="Oberbeckmann S."/>
            <person name="Bunk B."/>
            <person name="Jeske O."/>
            <person name="Meyerdierks A."/>
            <person name="Storesund J.E."/>
            <person name="Kallscheuer N."/>
            <person name="Luecker S."/>
            <person name="Lage O.M."/>
            <person name="Pohl T."/>
            <person name="Merkel B.J."/>
            <person name="Hornburger P."/>
            <person name="Mueller R.-W."/>
            <person name="Bruemmer F."/>
            <person name="Labrenz M."/>
            <person name="Spormann A.M."/>
            <person name="Op den Camp H."/>
            <person name="Overmann J."/>
            <person name="Amann R."/>
            <person name="Jetten M.S.M."/>
            <person name="Mascher T."/>
            <person name="Medema M.H."/>
            <person name="Devos D.P."/>
            <person name="Kaster A.-K."/>
            <person name="Ovreas L."/>
            <person name="Rohde M."/>
            <person name="Galperin M.Y."/>
            <person name="Jogler C."/>
        </authorList>
    </citation>
    <scope>NUCLEOTIDE SEQUENCE [LARGE SCALE GENOMIC DNA]</scope>
    <source>
        <strain evidence="4 5">ETA_A8</strain>
    </source>
</reference>
<dbReference type="PROSITE" id="PS50005">
    <property type="entry name" value="TPR"/>
    <property type="match status" value="3"/>
</dbReference>
<keyword evidence="2 3" id="KW-0802">TPR repeat</keyword>
<evidence type="ECO:0000256" key="2">
    <source>
        <dbReference type="ARBA" id="ARBA00022803"/>
    </source>
</evidence>
<proteinExistence type="predicted"/>
<evidence type="ECO:0000256" key="3">
    <source>
        <dbReference type="PROSITE-ProRule" id="PRU00339"/>
    </source>
</evidence>
<dbReference type="InterPro" id="IPR050498">
    <property type="entry name" value="Ycf3"/>
</dbReference>
<sequence length="409" mass="45366">MFCVSIVFRLAQLRNRSLRTRHFIYAAGWACLLAALTVKPIQAQQNALRPTTVKTAPTEASTEAAPVVRSIARQLGDAYTLSKSAKTVDEYSSIIETCERVLAETNKVDTIKYTHELAAWSYNRRGEAYVQLAAELFEKGEERQANELDTLALDDFTQAIGHDKTKWKALHNRGVSLGLHGKMDEAIADFDELLRLKPDHVNGWYNRGEIHAQLGQFDKAIADFSAALKLKANDHGSLIGRATAQRQLGNYSEALKDISVALKHQPSNALAYCERAEIEMSLGQWQLAAEDFRTAAKADPELGRAFRGVAWLMSTCPELKFRNAKLALEAAEKAIALDGATDYRTLDVLAATQANLGQFEDAQANLLKAIQFAPQELRAPLQSRMRLYANGEPYREPIRQAAVPGNLPR</sequence>
<feature type="repeat" description="TPR" evidence="3">
    <location>
        <begin position="167"/>
        <end position="200"/>
    </location>
</feature>
<organism evidence="4 5">
    <name type="scientific">Anatilimnocola aggregata</name>
    <dbReference type="NCBI Taxonomy" id="2528021"/>
    <lineage>
        <taxon>Bacteria</taxon>
        <taxon>Pseudomonadati</taxon>
        <taxon>Planctomycetota</taxon>
        <taxon>Planctomycetia</taxon>
        <taxon>Pirellulales</taxon>
        <taxon>Pirellulaceae</taxon>
        <taxon>Anatilimnocola</taxon>
    </lineage>
</organism>
<dbReference type="InterPro" id="IPR011990">
    <property type="entry name" value="TPR-like_helical_dom_sf"/>
</dbReference>
<accession>A0A517YGZ7</accession>
<dbReference type="InterPro" id="IPR019734">
    <property type="entry name" value="TPR_rpt"/>
</dbReference>
<dbReference type="Proteomes" id="UP000315017">
    <property type="component" value="Chromosome"/>
</dbReference>
<keyword evidence="5" id="KW-1185">Reference proteome</keyword>
<dbReference type="OrthoDB" id="9790037at2"/>
<dbReference type="SMART" id="SM00028">
    <property type="entry name" value="TPR"/>
    <property type="match status" value="6"/>
</dbReference>
<dbReference type="AlphaFoldDB" id="A0A517YGZ7"/>
<keyword evidence="4" id="KW-0449">Lipoprotein</keyword>
<protein>
    <submittedName>
        <fullName evidence="4">Lipoprotein NlpI</fullName>
    </submittedName>
</protein>
<dbReference type="Gene3D" id="1.25.40.10">
    <property type="entry name" value="Tetratricopeptide repeat domain"/>
    <property type="match status" value="1"/>
</dbReference>
<dbReference type="PANTHER" id="PTHR44858">
    <property type="entry name" value="TETRATRICOPEPTIDE REPEAT PROTEIN 6"/>
    <property type="match status" value="1"/>
</dbReference>
<dbReference type="KEGG" id="aagg:ETAA8_46000"/>
<evidence type="ECO:0000313" key="4">
    <source>
        <dbReference type="EMBL" id="QDU29489.1"/>
    </source>
</evidence>
<gene>
    <name evidence="4" type="ORF">ETAA8_46000</name>
</gene>
<evidence type="ECO:0000313" key="5">
    <source>
        <dbReference type="Proteomes" id="UP000315017"/>
    </source>
</evidence>
<dbReference type="Pfam" id="PF13432">
    <property type="entry name" value="TPR_16"/>
    <property type="match status" value="2"/>
</dbReference>